<dbReference type="InterPro" id="IPR018964">
    <property type="entry name" value="Phage_phiJL001_Gp84_C"/>
</dbReference>
<evidence type="ECO:0000259" key="2">
    <source>
        <dbReference type="Pfam" id="PF09356"/>
    </source>
</evidence>
<dbReference type="Proteomes" id="UP000285523">
    <property type="component" value="Unassembled WGS sequence"/>
</dbReference>
<gene>
    <name evidence="3" type="ORF">D4Q52_14635</name>
</gene>
<reference evidence="3 4" key="1">
    <citation type="submission" date="2018-09" db="EMBL/GenBank/DDBJ databases">
        <title>Draft genome sequence of Rhodopseudomonas palustris 2.1.18.</title>
        <authorList>
            <person name="Robertson S.L."/>
            <person name="Meyer T.E."/>
            <person name="Kyndt J.A."/>
        </authorList>
    </citation>
    <scope>NUCLEOTIDE SEQUENCE [LARGE SCALE GENOMIC DNA]</scope>
    <source>
        <strain evidence="3 4">2.1.18</strain>
    </source>
</reference>
<feature type="region of interest" description="Disordered" evidence="1">
    <location>
        <begin position="281"/>
        <end position="300"/>
    </location>
</feature>
<dbReference type="InterPro" id="IPR011928">
    <property type="entry name" value="Phage_phiJL001_Gp84"/>
</dbReference>
<protein>
    <submittedName>
        <fullName evidence="3">DUF2163 domain-containing protein</fullName>
    </submittedName>
</protein>
<dbReference type="NCBIfam" id="TIGR02218">
    <property type="entry name" value="phg_TIGR02218"/>
    <property type="match status" value="1"/>
</dbReference>
<organism evidence="3 4">
    <name type="scientific">Rhodopseudomonas palustris</name>
    <dbReference type="NCBI Taxonomy" id="1076"/>
    <lineage>
        <taxon>Bacteria</taxon>
        <taxon>Pseudomonadati</taxon>
        <taxon>Pseudomonadota</taxon>
        <taxon>Alphaproteobacteria</taxon>
        <taxon>Hyphomicrobiales</taxon>
        <taxon>Nitrobacteraceae</taxon>
        <taxon>Rhodopseudomonas</taxon>
    </lineage>
</organism>
<dbReference type="EMBL" id="QYYD01000014">
    <property type="protein sequence ID" value="RJF70863.1"/>
    <property type="molecule type" value="Genomic_DNA"/>
</dbReference>
<dbReference type="Pfam" id="PF09931">
    <property type="entry name" value="Phage_phiJL001_Gp84_N"/>
    <property type="match status" value="1"/>
</dbReference>
<evidence type="ECO:0000256" key="1">
    <source>
        <dbReference type="SAM" id="MobiDB-lite"/>
    </source>
</evidence>
<feature type="domain" description="Bacteriophage phiJL001 Gp84 C-terminal" evidence="2">
    <location>
        <begin position="196"/>
        <end position="277"/>
    </location>
</feature>
<dbReference type="Pfam" id="PF09356">
    <property type="entry name" value="Phage_BR0599"/>
    <property type="match status" value="1"/>
</dbReference>
<evidence type="ECO:0000313" key="4">
    <source>
        <dbReference type="Proteomes" id="UP000285523"/>
    </source>
</evidence>
<name>A0A418V456_RHOPL</name>
<comment type="caution">
    <text evidence="3">The sequence shown here is derived from an EMBL/GenBank/DDBJ whole genome shotgun (WGS) entry which is preliminary data.</text>
</comment>
<accession>A0A418V456</accession>
<sequence length="300" mass="31912">MKILPPDLEASLLSGVTTLCRCWRLQRVDGLVLGFTDHDRDLAFDGVTYEAEAGMTASAINATGALNIDTTDISGALQSDHLNEADLAGGLYDNAALTLFVVDWSAPENRDILFAGSIGEVSRGRTGFTCEMRGLSHALNQPVGRLYQRCCDADLGDDRCGVDLGSPANTGAGTVTAATSNSTFLASGLTGFAEGRFDRGRLVWISGENRGAAMEVKFHTRDDVHTSFTLWETMPYDIAPGDAFNVAAGCDKSTESCAAKFGNIANFRGFPFLPGNDILTSYPGRTGNDKGGGSQWQSEK</sequence>
<proteinExistence type="predicted"/>
<dbReference type="RefSeq" id="WP_119857308.1">
    <property type="nucleotide sequence ID" value="NZ_QYYD01000014.1"/>
</dbReference>
<dbReference type="AlphaFoldDB" id="A0A418V456"/>
<dbReference type="OrthoDB" id="1633386at2"/>
<evidence type="ECO:0000313" key="3">
    <source>
        <dbReference type="EMBL" id="RJF70863.1"/>
    </source>
</evidence>